<proteinExistence type="predicted"/>
<dbReference type="Proteomes" id="UP000198883">
    <property type="component" value="Unassembled WGS sequence"/>
</dbReference>
<dbReference type="EMBL" id="FOBN01000041">
    <property type="protein sequence ID" value="SEM67181.1"/>
    <property type="molecule type" value="Genomic_DNA"/>
</dbReference>
<reference evidence="2" key="1">
    <citation type="submission" date="2016-10" db="EMBL/GenBank/DDBJ databases">
        <authorList>
            <person name="Varghese N."/>
            <person name="Submissions S."/>
        </authorList>
    </citation>
    <scope>NUCLEOTIDE SEQUENCE [LARGE SCALE GENOMIC DNA]</scope>
    <source>
        <strain evidence="2">DSM 24204</strain>
    </source>
</reference>
<dbReference type="RefSeq" id="WP_090923491.1">
    <property type="nucleotide sequence ID" value="NZ_CP016180.1"/>
</dbReference>
<gene>
    <name evidence="1" type="ORF">SAMN05444853_1414</name>
</gene>
<dbReference type="GeneID" id="83545563"/>
<name>A0A1H8A9B1_9PAST</name>
<dbReference type="AlphaFoldDB" id="A0A1H8A9B1"/>
<sequence length="151" mass="18252">MKKIFYIIVLQLLYSTLLVATPLQYDNLQKPIIKKLPLYLVDNNEKKYIKIFYNPMLAINQEHTEEMREFAEYLKKHPIPFFQKEPNMQELNNERSEQCINMAGMYQMKSTNFNEPNEKVVALLKKLRPMKKEERAMYCTRLLIEWIKNQK</sequence>
<accession>A0A1H8A9B1</accession>
<organism evidence="1 2">
    <name type="scientific">Phocoenobacter skyensis</name>
    <dbReference type="NCBI Taxonomy" id="97481"/>
    <lineage>
        <taxon>Bacteria</taxon>
        <taxon>Pseudomonadati</taxon>
        <taxon>Pseudomonadota</taxon>
        <taxon>Gammaproteobacteria</taxon>
        <taxon>Pasteurellales</taxon>
        <taxon>Pasteurellaceae</taxon>
        <taxon>Phocoenobacter</taxon>
    </lineage>
</organism>
<evidence type="ECO:0000313" key="2">
    <source>
        <dbReference type="Proteomes" id="UP000198883"/>
    </source>
</evidence>
<evidence type="ECO:0000313" key="1">
    <source>
        <dbReference type="EMBL" id="SEM67181.1"/>
    </source>
</evidence>
<protein>
    <submittedName>
        <fullName evidence="1">Uncharacterized protein</fullName>
    </submittedName>
</protein>